<evidence type="ECO:0000313" key="3">
    <source>
        <dbReference type="Proteomes" id="UP001271640"/>
    </source>
</evidence>
<dbReference type="SUPFAM" id="SSF53335">
    <property type="entry name" value="S-adenosyl-L-methionine-dependent methyltransferases"/>
    <property type="match status" value="1"/>
</dbReference>
<dbReference type="PANTHER" id="PTHR43591">
    <property type="entry name" value="METHYLTRANSFERASE"/>
    <property type="match status" value="1"/>
</dbReference>
<dbReference type="Gene3D" id="3.40.50.150">
    <property type="entry name" value="Vaccinia Virus protein VP39"/>
    <property type="match status" value="1"/>
</dbReference>
<gene>
    <name evidence="2" type="ORF">FE394_04665</name>
</gene>
<dbReference type="GO" id="GO:0008168">
    <property type="term" value="F:methyltransferase activity"/>
    <property type="evidence" value="ECO:0007669"/>
    <property type="project" value="UniProtKB-KW"/>
</dbReference>
<accession>A0ABU4SIM2</accession>
<proteinExistence type="predicted"/>
<feature type="domain" description="Methyltransferase" evidence="1">
    <location>
        <begin position="38"/>
        <end position="132"/>
    </location>
</feature>
<comment type="caution">
    <text evidence="2">The sequence shown here is derived from an EMBL/GenBank/DDBJ whole genome shotgun (WGS) entry which is preliminary data.</text>
</comment>
<dbReference type="Pfam" id="PF13649">
    <property type="entry name" value="Methyltransf_25"/>
    <property type="match status" value="1"/>
</dbReference>
<dbReference type="PANTHER" id="PTHR43591:SF24">
    <property type="entry name" value="2-METHOXY-6-POLYPRENYL-1,4-BENZOQUINOL METHYLASE, MITOCHONDRIAL"/>
    <property type="match status" value="1"/>
</dbReference>
<name>A0ABU4SIM2_9GAMM</name>
<evidence type="ECO:0000313" key="2">
    <source>
        <dbReference type="EMBL" id="MDX7998504.1"/>
    </source>
</evidence>
<dbReference type="InterPro" id="IPR029063">
    <property type="entry name" value="SAM-dependent_MTases_sf"/>
</dbReference>
<protein>
    <submittedName>
        <fullName evidence="2">Methyltransferase domain-containing protein</fullName>
    </submittedName>
</protein>
<sequence>MPINFNAKENRYAYLGREVQQEWYDLIQKLVEPQDKEIADIGCGGGIYSLAWIKMGAKKVSCVDFSQQMLADATENTYGLPNITIKHGDALRTGLSDSSQDIVFARALIHHISQENRIACFAEAYRLLRPDGMYILQDRTVQDIQLPGSPEHIRGYIFDVYPHLRNFENQRRPDNIEVIHGLKTVGFKQVKAISLLEKRTIYKDFSQLAADLKARKGRSILHELSDAEIIHLINHIEKSLTAKTNIVEKDFWTVWVGVK</sequence>
<dbReference type="RefSeq" id="WP_319925244.1">
    <property type="nucleotide sequence ID" value="NZ_VCDP01000015.1"/>
</dbReference>
<dbReference type="EMBL" id="VCDP01000015">
    <property type="protein sequence ID" value="MDX7998504.1"/>
    <property type="molecule type" value="Genomic_DNA"/>
</dbReference>
<keyword evidence="2" id="KW-0489">Methyltransferase</keyword>
<dbReference type="Proteomes" id="UP001271640">
    <property type="component" value="Unassembled WGS sequence"/>
</dbReference>
<keyword evidence="2" id="KW-0808">Transferase</keyword>
<dbReference type="GO" id="GO:0032259">
    <property type="term" value="P:methylation"/>
    <property type="evidence" value="ECO:0007669"/>
    <property type="project" value="UniProtKB-KW"/>
</dbReference>
<evidence type="ECO:0000259" key="1">
    <source>
        <dbReference type="Pfam" id="PF13649"/>
    </source>
</evidence>
<reference evidence="3" key="1">
    <citation type="journal article" date="2024" name="Toxins">
        <title>Genome Sequence Analysis of Native Xenorhabdus Strains Isolated from Entomopathogenic Nematodes in Argentina.</title>
        <authorList>
            <person name="Palma L."/>
            <person name="Frizzo L."/>
            <person name="Kaiser S."/>
            <person name="Berry C."/>
            <person name="Caballero P."/>
            <person name="Bode H.B."/>
            <person name="Del Valle E.E."/>
        </authorList>
    </citation>
    <scope>NUCLEOTIDE SEQUENCE [LARGE SCALE GENOMIC DNA]</scope>
    <source>
        <strain evidence="3">Reich</strain>
    </source>
</reference>
<organism evidence="2 3">
    <name type="scientific">Xenorhabdus littoralis</name>
    <dbReference type="NCBI Taxonomy" id="2582835"/>
    <lineage>
        <taxon>Bacteria</taxon>
        <taxon>Pseudomonadati</taxon>
        <taxon>Pseudomonadota</taxon>
        <taxon>Gammaproteobacteria</taxon>
        <taxon>Enterobacterales</taxon>
        <taxon>Morganellaceae</taxon>
        <taxon>Xenorhabdus</taxon>
    </lineage>
</organism>
<dbReference type="CDD" id="cd02440">
    <property type="entry name" value="AdoMet_MTases"/>
    <property type="match status" value="1"/>
</dbReference>
<dbReference type="InterPro" id="IPR041698">
    <property type="entry name" value="Methyltransf_25"/>
</dbReference>
<keyword evidence="3" id="KW-1185">Reference proteome</keyword>